<sequence length="161" mass="18470">MAADVYIDAMLSHPVFKMEKEDFKISDGSTECFTDLRVGVYKEIVPMGVDPDIISYKLAGVHLEPEEFHREVEAVLANGDSDTVLLDCRNFYERVHLEPEEFHREVEAVLANGDSDTVLLDCRNFYESKIVSSYLLFNNYSQSSLSIKDQIPTEQTTFRWC</sequence>
<protein>
    <submittedName>
        <fullName evidence="1">(Atlantic silverside) hypothetical protein</fullName>
    </submittedName>
</protein>
<accession>A0A8S4BE87</accession>
<dbReference type="OrthoDB" id="25002at2759"/>
<evidence type="ECO:0000313" key="1">
    <source>
        <dbReference type="EMBL" id="CAG5988673.1"/>
    </source>
</evidence>
<dbReference type="PANTHER" id="PTHR43268:SF6">
    <property type="entry name" value="THIOSULFATE SULFURTRANSFERASE_RHODANESE-LIKE DOMAIN-CONTAINING PROTEIN 2"/>
    <property type="match status" value="1"/>
</dbReference>
<dbReference type="PANTHER" id="PTHR43268">
    <property type="entry name" value="THIOSULFATE SULFURTRANSFERASE/RHODANESE-LIKE DOMAIN-CONTAINING PROTEIN 2"/>
    <property type="match status" value="1"/>
</dbReference>
<gene>
    <name evidence="1" type="ORF">MMEN_LOCUS17106</name>
</gene>
<dbReference type="Proteomes" id="UP000677803">
    <property type="component" value="Unassembled WGS sequence"/>
</dbReference>
<organism evidence="1 2">
    <name type="scientific">Menidia menidia</name>
    <name type="common">Atlantic silverside</name>
    <dbReference type="NCBI Taxonomy" id="238744"/>
    <lineage>
        <taxon>Eukaryota</taxon>
        <taxon>Metazoa</taxon>
        <taxon>Chordata</taxon>
        <taxon>Craniata</taxon>
        <taxon>Vertebrata</taxon>
        <taxon>Euteleostomi</taxon>
        <taxon>Actinopterygii</taxon>
        <taxon>Neopterygii</taxon>
        <taxon>Teleostei</taxon>
        <taxon>Neoteleostei</taxon>
        <taxon>Acanthomorphata</taxon>
        <taxon>Ovalentaria</taxon>
        <taxon>Atherinomorphae</taxon>
        <taxon>Atheriniformes</taxon>
        <taxon>Atherinopsidae</taxon>
        <taxon>Menidiinae</taxon>
        <taxon>Menidia</taxon>
    </lineage>
</organism>
<keyword evidence="2" id="KW-1185">Reference proteome</keyword>
<dbReference type="EMBL" id="CAJRST010036666">
    <property type="protein sequence ID" value="CAG5988673.1"/>
    <property type="molecule type" value="Genomic_DNA"/>
</dbReference>
<dbReference type="AlphaFoldDB" id="A0A8S4BE87"/>
<reference evidence="1" key="1">
    <citation type="submission" date="2021-05" db="EMBL/GenBank/DDBJ databases">
        <authorList>
            <person name="Tigano A."/>
        </authorList>
    </citation>
    <scope>NUCLEOTIDE SEQUENCE</scope>
</reference>
<evidence type="ECO:0000313" key="2">
    <source>
        <dbReference type="Proteomes" id="UP000677803"/>
    </source>
</evidence>
<proteinExistence type="predicted"/>
<comment type="caution">
    <text evidence="1">The sequence shown here is derived from an EMBL/GenBank/DDBJ whole genome shotgun (WGS) entry which is preliminary data.</text>
</comment>
<name>A0A8S4BE87_9TELE</name>
<dbReference type="InterPro" id="IPR020936">
    <property type="entry name" value="TrhO"/>
</dbReference>